<dbReference type="RefSeq" id="WP_072312538.1">
    <property type="nucleotide sequence ID" value="NZ_FPIW01000087.1"/>
</dbReference>
<evidence type="ECO:0000259" key="1">
    <source>
        <dbReference type="Pfam" id="PF12728"/>
    </source>
</evidence>
<name>A0AA94L3H7_DESDE</name>
<reference evidence="3" key="1">
    <citation type="submission" date="2016-11" db="EMBL/GenBank/DDBJ databases">
        <authorList>
            <person name="Jaros S."/>
            <person name="Januszkiewicz K."/>
            <person name="Wedrychowicz H."/>
        </authorList>
    </citation>
    <scope>NUCLEOTIDE SEQUENCE [LARGE SCALE GENOMIC DNA]</scope>
    <source>
        <strain evidence="3">DSM 7057</strain>
    </source>
</reference>
<dbReference type="EMBL" id="FPIW01000087">
    <property type="protein sequence ID" value="SFW72743.1"/>
    <property type="molecule type" value="Genomic_DNA"/>
</dbReference>
<evidence type="ECO:0000313" key="3">
    <source>
        <dbReference type="Proteomes" id="UP000182680"/>
    </source>
</evidence>
<organism evidence="2 3">
    <name type="scientific">Desulfovibrio desulfuricans</name>
    <dbReference type="NCBI Taxonomy" id="876"/>
    <lineage>
        <taxon>Bacteria</taxon>
        <taxon>Pseudomonadati</taxon>
        <taxon>Thermodesulfobacteriota</taxon>
        <taxon>Desulfovibrionia</taxon>
        <taxon>Desulfovibrionales</taxon>
        <taxon>Desulfovibrionaceae</taxon>
        <taxon>Desulfovibrio</taxon>
    </lineage>
</organism>
<feature type="domain" description="Helix-turn-helix" evidence="1">
    <location>
        <begin position="46"/>
        <end position="95"/>
    </location>
</feature>
<dbReference type="Pfam" id="PF12728">
    <property type="entry name" value="HTH_17"/>
    <property type="match status" value="1"/>
</dbReference>
<dbReference type="InterPro" id="IPR041657">
    <property type="entry name" value="HTH_17"/>
</dbReference>
<protein>
    <recommendedName>
        <fullName evidence="1">Helix-turn-helix domain-containing protein</fullName>
    </recommendedName>
</protein>
<dbReference type="AlphaFoldDB" id="A0AA94L3H7"/>
<dbReference type="Proteomes" id="UP000182680">
    <property type="component" value="Unassembled WGS sequence"/>
</dbReference>
<accession>A0AA94L3H7</accession>
<comment type="caution">
    <text evidence="2">The sequence shown here is derived from an EMBL/GenBank/DDBJ whole genome shotgun (WGS) entry which is preliminary data.</text>
</comment>
<sequence>MKVPKHISIGDQVIDLEKAIADALEKILAPVAEVICEMERIRRKEYLTEKEVALLFSLSAATLKTQRSRGEGPNYIKKGNRILYSPHSIRSYLRDKAKTS</sequence>
<proteinExistence type="predicted"/>
<evidence type="ECO:0000313" key="2">
    <source>
        <dbReference type="EMBL" id="SFW72743.1"/>
    </source>
</evidence>
<gene>
    <name evidence="2" type="ORF">SAMN02910291_02767</name>
</gene>